<dbReference type="Proteomes" id="UP000634136">
    <property type="component" value="Unassembled WGS sequence"/>
</dbReference>
<organism evidence="1 2">
    <name type="scientific">Senna tora</name>
    <dbReference type="NCBI Taxonomy" id="362788"/>
    <lineage>
        <taxon>Eukaryota</taxon>
        <taxon>Viridiplantae</taxon>
        <taxon>Streptophyta</taxon>
        <taxon>Embryophyta</taxon>
        <taxon>Tracheophyta</taxon>
        <taxon>Spermatophyta</taxon>
        <taxon>Magnoliopsida</taxon>
        <taxon>eudicotyledons</taxon>
        <taxon>Gunneridae</taxon>
        <taxon>Pentapetalae</taxon>
        <taxon>rosids</taxon>
        <taxon>fabids</taxon>
        <taxon>Fabales</taxon>
        <taxon>Fabaceae</taxon>
        <taxon>Caesalpinioideae</taxon>
        <taxon>Cassia clade</taxon>
        <taxon>Senna</taxon>
    </lineage>
</organism>
<dbReference type="AlphaFoldDB" id="A0A834TVK5"/>
<evidence type="ECO:0000313" key="1">
    <source>
        <dbReference type="EMBL" id="KAF7825044.1"/>
    </source>
</evidence>
<keyword evidence="2" id="KW-1185">Reference proteome</keyword>
<protein>
    <submittedName>
        <fullName evidence="1">Uncharacterized protein</fullName>
    </submittedName>
</protein>
<gene>
    <name evidence="1" type="ORF">G2W53_016208</name>
</gene>
<accession>A0A834TVK5</accession>
<comment type="caution">
    <text evidence="1">The sequence shown here is derived from an EMBL/GenBank/DDBJ whole genome shotgun (WGS) entry which is preliminary data.</text>
</comment>
<reference evidence="1" key="1">
    <citation type="submission" date="2020-09" db="EMBL/GenBank/DDBJ databases">
        <title>Genome-Enabled Discovery of Anthraquinone Biosynthesis in Senna tora.</title>
        <authorList>
            <person name="Kang S.-H."/>
            <person name="Pandey R.P."/>
            <person name="Lee C.-M."/>
            <person name="Sim J.-S."/>
            <person name="Jeong J.-T."/>
            <person name="Choi B.-S."/>
            <person name="Jung M."/>
            <person name="Ginzburg D."/>
            <person name="Zhao K."/>
            <person name="Won S.Y."/>
            <person name="Oh T.-J."/>
            <person name="Yu Y."/>
            <person name="Kim N.-H."/>
            <person name="Lee O.R."/>
            <person name="Lee T.-H."/>
            <person name="Bashyal P."/>
            <person name="Kim T.-S."/>
            <person name="Lee W.-H."/>
            <person name="Kawkins C."/>
            <person name="Kim C.-K."/>
            <person name="Kim J.S."/>
            <person name="Ahn B.O."/>
            <person name="Rhee S.Y."/>
            <person name="Sohng J.K."/>
        </authorList>
    </citation>
    <scope>NUCLEOTIDE SEQUENCE</scope>
    <source>
        <tissue evidence="1">Leaf</tissue>
    </source>
</reference>
<proteinExistence type="predicted"/>
<name>A0A834TVK5_9FABA</name>
<sequence length="133" mass="13548">MFRSDCGVPELDGAELCHELDGARASDLDCGVPELDGARASQILVLARSSMAALTLLMSQSTAWPGVGDEGGGEKNGMELGIILVGIVLGILDGNGGRLSCGILVGNVMLGRGGRVVVGFGKLEGRGRLLILG</sequence>
<dbReference type="EMBL" id="JAAIUW010000006">
    <property type="protein sequence ID" value="KAF7825044.1"/>
    <property type="molecule type" value="Genomic_DNA"/>
</dbReference>
<evidence type="ECO:0000313" key="2">
    <source>
        <dbReference type="Proteomes" id="UP000634136"/>
    </source>
</evidence>